<dbReference type="InterPro" id="IPR022641">
    <property type="entry name" value="CheR_N"/>
</dbReference>
<keyword evidence="3" id="KW-1185">Reference proteome</keyword>
<dbReference type="GO" id="GO:0008757">
    <property type="term" value="F:S-adenosylmethionine-dependent methyltransferase activity"/>
    <property type="evidence" value="ECO:0007669"/>
    <property type="project" value="InterPro"/>
</dbReference>
<dbReference type="PANTHER" id="PTHR24422">
    <property type="entry name" value="CHEMOTAXIS PROTEIN METHYLTRANSFERASE"/>
    <property type="match status" value="1"/>
</dbReference>
<dbReference type="AlphaFoldDB" id="A0A109MTU8"/>
<organism evidence="2 3">
    <name type="scientific">Peribacillus simplex</name>
    <dbReference type="NCBI Taxonomy" id="1478"/>
    <lineage>
        <taxon>Bacteria</taxon>
        <taxon>Bacillati</taxon>
        <taxon>Bacillota</taxon>
        <taxon>Bacilli</taxon>
        <taxon>Bacillales</taxon>
        <taxon>Bacillaceae</taxon>
        <taxon>Peribacillus</taxon>
    </lineage>
</organism>
<dbReference type="PROSITE" id="PS50123">
    <property type="entry name" value="CHER"/>
    <property type="match status" value="1"/>
</dbReference>
<dbReference type="Pfam" id="PF01739">
    <property type="entry name" value="CheR"/>
    <property type="match status" value="1"/>
</dbReference>
<dbReference type="SMART" id="SM00138">
    <property type="entry name" value="MeTrc"/>
    <property type="match status" value="1"/>
</dbReference>
<reference evidence="2 3" key="1">
    <citation type="submission" date="2015-11" db="EMBL/GenBank/DDBJ databases">
        <title>Genome Sequence of Bacillus simplex strain VanAntwerpen2.</title>
        <authorList>
            <person name="Couger M.B."/>
        </authorList>
    </citation>
    <scope>NUCLEOTIDE SEQUENCE [LARGE SCALE GENOMIC DNA]</scope>
    <source>
        <strain evidence="2 3">VanAntwerpen02</strain>
    </source>
</reference>
<dbReference type="SUPFAM" id="SSF53335">
    <property type="entry name" value="S-adenosyl-L-methionine-dependent methyltransferases"/>
    <property type="match status" value="1"/>
</dbReference>
<evidence type="ECO:0000313" key="3">
    <source>
        <dbReference type="Proteomes" id="UP000064189"/>
    </source>
</evidence>
<dbReference type="Gene3D" id="3.40.50.150">
    <property type="entry name" value="Vaccinia Virus protein VP39"/>
    <property type="match status" value="1"/>
</dbReference>
<dbReference type="PRINTS" id="PR00996">
    <property type="entry name" value="CHERMTFRASE"/>
</dbReference>
<protein>
    <submittedName>
        <fullName evidence="2">Chemotaxis protein CheR</fullName>
    </submittedName>
</protein>
<proteinExistence type="predicted"/>
<dbReference type="Pfam" id="PF03705">
    <property type="entry name" value="CheR_N"/>
    <property type="match status" value="1"/>
</dbReference>
<dbReference type="SUPFAM" id="SSF47757">
    <property type="entry name" value="Chemotaxis receptor methyltransferase CheR, N-terminal domain"/>
    <property type="match status" value="1"/>
</dbReference>
<gene>
    <name evidence="2" type="ORF">AS888_08560</name>
</gene>
<dbReference type="PANTHER" id="PTHR24422:SF8">
    <property type="entry name" value="CHEMOTAXIS PROTEIN"/>
    <property type="match status" value="1"/>
</dbReference>
<dbReference type="InterPro" id="IPR022642">
    <property type="entry name" value="CheR_C"/>
</dbReference>
<comment type="caution">
    <text evidence="2">The sequence shown here is derived from an EMBL/GenBank/DDBJ whole genome shotgun (WGS) entry which is preliminary data.</text>
</comment>
<evidence type="ECO:0000259" key="1">
    <source>
        <dbReference type="PROSITE" id="PS50123"/>
    </source>
</evidence>
<dbReference type="Proteomes" id="UP000064189">
    <property type="component" value="Unassembled WGS sequence"/>
</dbReference>
<sequence>MKDTLTIEEREDIEIDLLLQAIYSVSGFDFRKYMRSSIKRRVENRMRLDHVRRISGLIEMVLYEKGYVEKLLKDFSINVTEMFRDPDFFKALRLNIVPLLRNLPEIRIWHAGCSTGEEAFSMAIILKEEGLYDKARIYATDMNEDVLLHAEKGILPLNRMQSYTKNYLHAGGNQEFSEYYTTDYQYAYLDPSLLKNIEFFQHNLVTDGSFNEFHIIMCRNVMIYFTSELQTYVNQLFYDSLCKDGFLAVGSKETLHTSSFSEDYEDFDPKERIYRKLK</sequence>
<accession>A0A109MTU8</accession>
<dbReference type="InterPro" id="IPR050903">
    <property type="entry name" value="Bact_Chemotaxis_MeTrfase"/>
</dbReference>
<dbReference type="InterPro" id="IPR029063">
    <property type="entry name" value="SAM-dependent_MTases_sf"/>
</dbReference>
<dbReference type="RefSeq" id="WP_061143759.1">
    <property type="nucleotide sequence ID" value="NZ_LNNH01000043.1"/>
</dbReference>
<dbReference type="InterPro" id="IPR000780">
    <property type="entry name" value="CheR_MeTrfase"/>
</dbReference>
<evidence type="ECO:0000313" key="2">
    <source>
        <dbReference type="EMBL" id="KWW12986.1"/>
    </source>
</evidence>
<name>A0A109MTU8_9BACI</name>
<feature type="domain" description="CheR-type methyltransferase" evidence="1">
    <location>
        <begin position="12"/>
        <end position="278"/>
    </location>
</feature>
<dbReference type="EMBL" id="LNNH01000043">
    <property type="protein sequence ID" value="KWW12986.1"/>
    <property type="molecule type" value="Genomic_DNA"/>
</dbReference>